<dbReference type="EMBL" id="VWNE01000006">
    <property type="protein sequence ID" value="KAA8484947.1"/>
    <property type="molecule type" value="Genomic_DNA"/>
</dbReference>
<evidence type="ECO:0000313" key="9">
    <source>
        <dbReference type="EMBL" id="KAA8484947.1"/>
    </source>
</evidence>
<dbReference type="Proteomes" id="UP000322918">
    <property type="component" value="Unassembled WGS sequence"/>
</dbReference>
<evidence type="ECO:0000256" key="7">
    <source>
        <dbReference type="ARBA" id="ARBA00023237"/>
    </source>
</evidence>
<keyword evidence="4" id="KW-0812">Transmembrane</keyword>
<keyword evidence="5 8" id="KW-0732">Signal</keyword>
<keyword evidence="7" id="KW-0998">Cell outer membrane</keyword>
<evidence type="ECO:0000256" key="6">
    <source>
        <dbReference type="ARBA" id="ARBA00023136"/>
    </source>
</evidence>
<keyword evidence="3" id="KW-1134">Transmembrane beta strand</keyword>
<organism evidence="9 10">
    <name type="scientific">Arcticibacter tournemirensis</name>
    <dbReference type="NCBI Taxonomy" id="699437"/>
    <lineage>
        <taxon>Bacteria</taxon>
        <taxon>Pseudomonadati</taxon>
        <taxon>Bacteroidota</taxon>
        <taxon>Sphingobacteriia</taxon>
        <taxon>Sphingobacteriales</taxon>
        <taxon>Sphingobacteriaceae</taxon>
        <taxon>Arcticibacter</taxon>
    </lineage>
</organism>
<dbReference type="OrthoDB" id="9765571at2"/>
<evidence type="ECO:0008006" key="11">
    <source>
        <dbReference type="Google" id="ProtNLM"/>
    </source>
</evidence>
<accession>A0A5M9HIX4</accession>
<reference evidence="9 10" key="1">
    <citation type="submission" date="2019-09" db="EMBL/GenBank/DDBJ databases">
        <title>Pararcticibacter amylolyticus gen. nov., sp. nov., isolated from a rottenly hemp rope, and reclassification of Pedobacter tournemirensis as Pararcticibacter tournemirensis comb. nov.</title>
        <authorList>
            <person name="Cai Y."/>
        </authorList>
    </citation>
    <scope>NUCLEOTIDE SEQUENCE [LARGE SCALE GENOMIC DNA]</scope>
    <source>
        <strain evidence="9 10">TF5-37.2-LB10</strain>
    </source>
</reference>
<dbReference type="RefSeq" id="WP_141814931.1">
    <property type="nucleotide sequence ID" value="NZ_VFPL01000001.1"/>
</dbReference>
<comment type="caution">
    <text evidence="9">The sequence shown here is derived from an EMBL/GenBank/DDBJ whole genome shotgun (WGS) entry which is preliminary data.</text>
</comment>
<feature type="signal peptide" evidence="8">
    <location>
        <begin position="1"/>
        <end position="21"/>
    </location>
</feature>
<name>A0A5M9HIX4_9SPHI</name>
<comment type="subcellular location">
    <subcellularLocation>
        <location evidence="1">Cell outer membrane</location>
        <topology evidence="1">Multi-pass membrane protein</topology>
    </subcellularLocation>
</comment>
<dbReference type="SUPFAM" id="SSF56935">
    <property type="entry name" value="Porins"/>
    <property type="match status" value="1"/>
</dbReference>
<evidence type="ECO:0000313" key="10">
    <source>
        <dbReference type="Proteomes" id="UP000322918"/>
    </source>
</evidence>
<dbReference type="PANTHER" id="PTHR35093">
    <property type="entry name" value="OUTER MEMBRANE PROTEIN NMB0088-RELATED"/>
    <property type="match status" value="1"/>
</dbReference>
<protein>
    <recommendedName>
        <fullName evidence="11">Aromatic hydrocarbon degradation protein</fullName>
    </recommendedName>
</protein>
<comment type="similarity">
    <text evidence="2">Belongs to the OmpP1/FadL family.</text>
</comment>
<evidence type="ECO:0000256" key="1">
    <source>
        <dbReference type="ARBA" id="ARBA00004571"/>
    </source>
</evidence>
<evidence type="ECO:0000256" key="4">
    <source>
        <dbReference type="ARBA" id="ARBA00022692"/>
    </source>
</evidence>
<evidence type="ECO:0000256" key="2">
    <source>
        <dbReference type="ARBA" id="ARBA00008163"/>
    </source>
</evidence>
<keyword evidence="10" id="KW-1185">Reference proteome</keyword>
<dbReference type="PANTHER" id="PTHR35093:SF8">
    <property type="entry name" value="OUTER MEMBRANE PROTEIN NMB0088-RELATED"/>
    <property type="match status" value="1"/>
</dbReference>
<feature type="chain" id="PRO_5024270201" description="Aromatic hydrocarbon degradation protein" evidence="8">
    <location>
        <begin position="22"/>
        <end position="502"/>
    </location>
</feature>
<dbReference type="GO" id="GO:0009279">
    <property type="term" value="C:cell outer membrane"/>
    <property type="evidence" value="ECO:0007669"/>
    <property type="project" value="UniProtKB-SubCell"/>
</dbReference>
<dbReference type="InterPro" id="IPR005017">
    <property type="entry name" value="OMPP1/FadL/TodX"/>
</dbReference>
<evidence type="ECO:0000256" key="3">
    <source>
        <dbReference type="ARBA" id="ARBA00022452"/>
    </source>
</evidence>
<dbReference type="GO" id="GO:0015483">
    <property type="term" value="F:long-chain fatty acid transporting porin activity"/>
    <property type="evidence" value="ECO:0007669"/>
    <property type="project" value="TreeGrafter"/>
</dbReference>
<dbReference type="AlphaFoldDB" id="A0A5M9HIX4"/>
<gene>
    <name evidence="9" type="ORF">F1649_04710</name>
</gene>
<sequence length="502" mass="55462">MKFNYALVVIIACMVTQNIYAQYNQDALRFSRFDRGSTSRIKGIGNASTAIGGDLSSISTNPAGLGFFNGSEFSFTPEYNFSDISSTYFNQKESDKKKQLNFNNASVVFHSSQRVPKGADPTKGLLSVNFGLSWNRTNNFYDNIYYAGFNPNNSIADMFAERAYDDGPTIDALKKAASPLGFWGYEHFLVDTIGHDASGLLYDPVTHLNSSQSMTQVTTGGQNEFNLAVGANYSNKLYVGMSLAFTNLKYNSTSTFAEEGNADFVDANNVQGVRGYKTFFDNHQTTNGNGFNLKLGFIYKPLESVQFGASFTSPTWYSVEDNTTLGLETFYTNGDKYPIGNQDEDESFEQNYNLRTPLKVSGGLAVFIEKKGFITADLEYVDYAGMHMSGYDGAAQDNKNIKELYQSTVNARIGAEGRVSPNVYLRAGYGYLGNPEKGIGGATTNISGGIGYRISNFFVDATYTNVSRKQNVYPYEVYGSMSPEAELKRSYNNAYLTVGFRF</sequence>
<proteinExistence type="inferred from homology"/>
<keyword evidence="6" id="KW-0472">Membrane</keyword>
<evidence type="ECO:0000256" key="5">
    <source>
        <dbReference type="ARBA" id="ARBA00022729"/>
    </source>
</evidence>
<evidence type="ECO:0000256" key="8">
    <source>
        <dbReference type="SAM" id="SignalP"/>
    </source>
</evidence>
<dbReference type="Gene3D" id="2.40.160.60">
    <property type="entry name" value="Outer membrane protein transport protein (OMPP1/FadL/TodX)"/>
    <property type="match status" value="1"/>
</dbReference>